<reference evidence="3 4" key="1">
    <citation type="submission" date="2012-02" db="EMBL/GenBank/DDBJ databases">
        <title>Complete genome sequence of Caldilinea aerophila DSM 14535 (= NBRC 102666).</title>
        <authorList>
            <person name="Oguchi A."/>
            <person name="Hosoyama A."/>
            <person name="Sekine M."/>
            <person name="Fukai R."/>
            <person name="Kato Y."/>
            <person name="Nakamura S."/>
            <person name="Hanada S."/>
            <person name="Yamazaki S."/>
            <person name="Fujita N."/>
        </authorList>
    </citation>
    <scope>NUCLEOTIDE SEQUENCE [LARGE SCALE GENOMIC DNA]</scope>
    <source>
        <strain evidence="4">DSM 14535 / JCM 11387 / NBRC 104270 / STL-6-O1</strain>
    </source>
</reference>
<protein>
    <recommendedName>
        <fullName evidence="2">CRISPR type III-associated protein domain-containing protein</fullName>
    </recommendedName>
</protein>
<dbReference type="KEGG" id="cap:CLDAP_33120"/>
<evidence type="ECO:0000313" key="3">
    <source>
        <dbReference type="EMBL" id="BAM01352.1"/>
    </source>
</evidence>
<dbReference type="STRING" id="926550.CLDAP_33120"/>
<dbReference type="HOGENOM" id="CLU_887624_0_0_0"/>
<dbReference type="eggNOG" id="COG1367">
    <property type="taxonomic scope" value="Bacteria"/>
</dbReference>
<dbReference type="NCBIfam" id="TIGR01894">
    <property type="entry name" value="cas_TM1795_cmr1"/>
    <property type="match status" value="1"/>
</dbReference>
<accession>I0I7W4</accession>
<keyword evidence="1" id="KW-0051">Antiviral defense</keyword>
<dbReference type="GO" id="GO:0051607">
    <property type="term" value="P:defense response to virus"/>
    <property type="evidence" value="ECO:0007669"/>
    <property type="project" value="UniProtKB-KW"/>
</dbReference>
<dbReference type="Pfam" id="PF03787">
    <property type="entry name" value="RAMPs"/>
    <property type="match status" value="1"/>
</dbReference>
<dbReference type="EMBL" id="AP012337">
    <property type="protein sequence ID" value="BAM01352.1"/>
    <property type="molecule type" value="Genomic_DNA"/>
</dbReference>
<proteinExistence type="predicted"/>
<sequence length="313" mass="34352">MESSSSWTVTLETVTPLFLGGADPRGAPELRPPAFRGAMRYWLRAALGGVIEDNNLKALHDLESSVFGSTDFGSPIHVRLRSLDGKPQSNTEKILPHKEGREAGSRQAIRAGQRFELTLSTPHHVGQEIWKAAIAALHMAVTFGGVGLRSRRGYGTLRVVGSTDPILLPASPTSLQGWKTFAQQTAENAVQACRQLAQSQQLRVLDQPPNGPTRFPCANKQSLIMICDLKASNAMDAVIQFMQKVPKDPAFGGIQPRQASPLWVRPIQTENGYGLLFLVLASKLRTGTDYNKVREFLEEHFGGQYLQAKGWNI</sequence>
<evidence type="ECO:0000313" key="4">
    <source>
        <dbReference type="Proteomes" id="UP000007880"/>
    </source>
</evidence>
<organism evidence="3 4">
    <name type="scientific">Caldilinea aerophila (strain DSM 14535 / JCM 11387 / NBRC 104270 / STL-6-O1)</name>
    <dbReference type="NCBI Taxonomy" id="926550"/>
    <lineage>
        <taxon>Bacteria</taxon>
        <taxon>Bacillati</taxon>
        <taxon>Chloroflexota</taxon>
        <taxon>Caldilineae</taxon>
        <taxon>Caldilineales</taxon>
        <taxon>Caldilineaceae</taxon>
        <taxon>Caldilinea</taxon>
    </lineage>
</organism>
<dbReference type="RefSeq" id="WP_014434578.1">
    <property type="nucleotide sequence ID" value="NC_017079.1"/>
</dbReference>
<dbReference type="Proteomes" id="UP000007880">
    <property type="component" value="Chromosome"/>
</dbReference>
<dbReference type="AlphaFoldDB" id="I0I7W4"/>
<evidence type="ECO:0000259" key="2">
    <source>
        <dbReference type="Pfam" id="PF03787"/>
    </source>
</evidence>
<gene>
    <name evidence="3" type="ordered locus">CLDAP_33120</name>
</gene>
<feature type="domain" description="CRISPR type III-associated protein" evidence="2">
    <location>
        <begin position="10"/>
        <end position="157"/>
    </location>
</feature>
<evidence type="ECO:0000256" key="1">
    <source>
        <dbReference type="ARBA" id="ARBA00023118"/>
    </source>
</evidence>
<dbReference type="InterPro" id="IPR007522">
    <property type="entry name" value="CRISPR-assoc_prot_TM1795"/>
</dbReference>
<name>I0I7W4_CALAS</name>
<keyword evidence="4" id="KW-1185">Reference proteome</keyword>
<dbReference type="InterPro" id="IPR005537">
    <property type="entry name" value="RAMP_III_fam"/>
</dbReference>